<feature type="disulfide bond" evidence="8">
    <location>
        <begin position="1"/>
        <end position="13"/>
    </location>
</feature>
<dbReference type="Proteomes" id="UP000070444">
    <property type="component" value="Unassembled WGS sequence"/>
</dbReference>
<feature type="domain" description="GH18" evidence="12">
    <location>
        <begin position="9"/>
        <end position="288"/>
    </location>
</feature>
<dbReference type="SMART" id="SM00636">
    <property type="entry name" value="Glyco_18"/>
    <property type="match status" value="1"/>
</dbReference>
<comment type="catalytic activity">
    <reaction evidence="1">
        <text>Random endo-hydrolysis of N-acetyl-beta-D-glucosaminide (1-&gt;4)-beta-linkages in chitin and chitodextrins.</text>
        <dbReference type="EC" id="3.2.1.14"/>
    </reaction>
</comment>
<keyword evidence="8" id="KW-1015">Disulfide bond</keyword>
<dbReference type="InterPro" id="IPR001579">
    <property type="entry name" value="Glyco_hydro_18_chit_AS"/>
</dbReference>
<dbReference type="GO" id="GO:0008843">
    <property type="term" value="F:endochitinase activity"/>
    <property type="evidence" value="ECO:0007669"/>
    <property type="project" value="UniProtKB-EC"/>
</dbReference>
<comment type="caution">
    <text evidence="8">Lacks conserved residue(s) required for the propagation of feature annotation.</text>
</comment>
<dbReference type="Pfam" id="PF00704">
    <property type="entry name" value="Glyco_hydro_18"/>
    <property type="match status" value="1"/>
</dbReference>
<feature type="non-terminal residue" evidence="13">
    <location>
        <position position="1"/>
    </location>
</feature>
<accession>A0A137NTM1</accession>
<evidence type="ECO:0000256" key="6">
    <source>
        <dbReference type="ARBA" id="ARBA00023295"/>
    </source>
</evidence>
<evidence type="ECO:0000259" key="12">
    <source>
        <dbReference type="PROSITE" id="PS51910"/>
    </source>
</evidence>
<dbReference type="Gene3D" id="3.30.60.10">
    <property type="entry name" value="Endochitinase-like"/>
    <property type="match status" value="1"/>
</dbReference>
<evidence type="ECO:0000256" key="2">
    <source>
        <dbReference type="ARBA" id="ARBA00022669"/>
    </source>
</evidence>
<dbReference type="EMBL" id="KQ964761">
    <property type="protein sequence ID" value="KXN66143.1"/>
    <property type="molecule type" value="Genomic_DNA"/>
</dbReference>
<dbReference type="GO" id="GO:0008061">
    <property type="term" value="F:chitin binding"/>
    <property type="evidence" value="ECO:0007669"/>
    <property type="project" value="UniProtKB-UniRule"/>
</dbReference>
<dbReference type="InterPro" id="IPR029070">
    <property type="entry name" value="Chitinase_insertion_sf"/>
</dbReference>
<dbReference type="InterPro" id="IPR053214">
    <property type="entry name" value="LysM12-like"/>
</dbReference>
<evidence type="ECO:0000313" key="13">
    <source>
        <dbReference type="EMBL" id="KXN66143.1"/>
    </source>
</evidence>
<dbReference type="CDD" id="cd00035">
    <property type="entry name" value="ChtBD1"/>
    <property type="match status" value="1"/>
</dbReference>
<dbReference type="InterPro" id="IPR011583">
    <property type="entry name" value="Chitinase_II/V-like_cat"/>
</dbReference>
<keyword evidence="7" id="KW-0624">Polysaccharide degradation</keyword>
<dbReference type="Gene3D" id="3.20.20.80">
    <property type="entry name" value="Glycosidases"/>
    <property type="match status" value="2"/>
</dbReference>
<evidence type="ECO:0000256" key="4">
    <source>
        <dbReference type="ARBA" id="ARBA00023024"/>
    </source>
</evidence>
<gene>
    <name evidence="13" type="ORF">CONCODRAFT_24042</name>
</gene>
<keyword evidence="4" id="KW-0146">Chitin degradation</keyword>
<dbReference type="SMART" id="SM00270">
    <property type="entry name" value="ChtBD1"/>
    <property type="match status" value="1"/>
</dbReference>
<dbReference type="SUPFAM" id="SSF51445">
    <property type="entry name" value="(Trans)glycosidases"/>
    <property type="match status" value="1"/>
</dbReference>
<reference evidence="13 14" key="1">
    <citation type="journal article" date="2015" name="Genome Biol. Evol.">
        <title>Phylogenomic analyses indicate that early fungi evolved digesting cell walls of algal ancestors of land plants.</title>
        <authorList>
            <person name="Chang Y."/>
            <person name="Wang S."/>
            <person name="Sekimoto S."/>
            <person name="Aerts A.L."/>
            <person name="Choi C."/>
            <person name="Clum A."/>
            <person name="LaButti K.M."/>
            <person name="Lindquist E.A."/>
            <person name="Yee Ngan C."/>
            <person name="Ohm R.A."/>
            <person name="Salamov A.A."/>
            <person name="Grigoriev I.V."/>
            <person name="Spatafora J.W."/>
            <person name="Berbee M.L."/>
        </authorList>
    </citation>
    <scope>NUCLEOTIDE SEQUENCE [LARGE SCALE GENOMIC DNA]</scope>
    <source>
        <strain evidence="13 14">NRRL 28638</strain>
    </source>
</reference>
<feature type="disulfide bond" evidence="8">
    <location>
        <begin position="6"/>
        <end position="20"/>
    </location>
</feature>
<dbReference type="PROSITE" id="PS01095">
    <property type="entry name" value="GH18_1"/>
    <property type="match status" value="1"/>
</dbReference>
<evidence type="ECO:0000256" key="3">
    <source>
        <dbReference type="ARBA" id="ARBA00022801"/>
    </source>
</evidence>
<dbReference type="PANTHER" id="PTHR47700">
    <property type="entry name" value="V CHITINASE, PUTATIVE (AFU_ORTHOLOGUE AFUA_6G13720)-RELATED"/>
    <property type="match status" value="1"/>
</dbReference>
<keyword evidence="5" id="KW-0119">Carbohydrate metabolism</keyword>
<feature type="domain" description="Chitin-binding type-1" evidence="11">
    <location>
        <begin position="1"/>
        <end position="30"/>
    </location>
</feature>
<dbReference type="InterPro" id="IPR001223">
    <property type="entry name" value="Glyco_hydro18_cat"/>
</dbReference>
<sequence>CPLNICCSKDGFCDTTPEHCGKGCQSNCDSMAVESISFAAKKHDYTHIHFAFGALDFDGNIAFLDKRDTTSFEKFAGISGNFKKVLSIGGWAFNDPPTEKIFSRVMADPNKRKTLIRSVADVMRGFYLDGIDFDWEYPVAEMSKYLDYIVYMTYDLHGQWEQDIKNKPAPFLMSHVNWTETKDALRMMTRAGVPTHKVIMGVGAYGRSFKQERIDCHTPDCKFVRELATPGECTSTGGDLSWNEINRALQSLNFRDYYYDQKSDSDIMLYGVDQWVAYTTPETIKVDK</sequence>
<dbReference type="AlphaFoldDB" id="A0A137NTM1"/>
<dbReference type="GO" id="GO:0000272">
    <property type="term" value="P:polysaccharide catabolic process"/>
    <property type="evidence" value="ECO:0007669"/>
    <property type="project" value="UniProtKB-KW"/>
</dbReference>
<dbReference type="SUPFAM" id="SSF57016">
    <property type="entry name" value="Plant lectins/antimicrobial peptides"/>
    <property type="match status" value="1"/>
</dbReference>
<evidence type="ECO:0000256" key="1">
    <source>
        <dbReference type="ARBA" id="ARBA00000822"/>
    </source>
</evidence>
<dbReference type="Pfam" id="PF00187">
    <property type="entry name" value="Chitin_bind_1"/>
    <property type="match status" value="1"/>
</dbReference>
<dbReference type="InterPro" id="IPR017853">
    <property type="entry name" value="GH"/>
</dbReference>
<evidence type="ECO:0000256" key="9">
    <source>
        <dbReference type="RuleBase" id="RU000489"/>
    </source>
</evidence>
<evidence type="ECO:0000256" key="8">
    <source>
        <dbReference type="PROSITE-ProRule" id="PRU00261"/>
    </source>
</evidence>
<dbReference type="PANTHER" id="PTHR47700:SF2">
    <property type="entry name" value="CHITINASE"/>
    <property type="match status" value="1"/>
</dbReference>
<evidence type="ECO:0000256" key="5">
    <source>
        <dbReference type="ARBA" id="ARBA00023277"/>
    </source>
</evidence>
<comment type="similarity">
    <text evidence="10">Belongs to the glycosyl hydrolase 18 family.</text>
</comment>
<evidence type="ECO:0000256" key="7">
    <source>
        <dbReference type="ARBA" id="ARBA00023326"/>
    </source>
</evidence>
<evidence type="ECO:0000259" key="11">
    <source>
        <dbReference type="PROSITE" id="PS50941"/>
    </source>
</evidence>
<feature type="non-terminal residue" evidence="13">
    <location>
        <position position="288"/>
    </location>
</feature>
<dbReference type="PROSITE" id="PS50941">
    <property type="entry name" value="CHIT_BIND_I_2"/>
    <property type="match status" value="1"/>
</dbReference>
<feature type="disulfide bond" evidence="8">
    <location>
        <begin position="24"/>
        <end position="28"/>
    </location>
</feature>
<evidence type="ECO:0000256" key="10">
    <source>
        <dbReference type="RuleBase" id="RU004453"/>
    </source>
</evidence>
<dbReference type="SUPFAM" id="SSF54556">
    <property type="entry name" value="Chitinase insertion domain"/>
    <property type="match status" value="1"/>
</dbReference>
<dbReference type="InterPro" id="IPR036861">
    <property type="entry name" value="Endochitinase-like_sf"/>
</dbReference>
<name>A0A137NTM1_CONC2</name>
<proteinExistence type="inferred from homology"/>
<evidence type="ECO:0000313" key="14">
    <source>
        <dbReference type="Proteomes" id="UP000070444"/>
    </source>
</evidence>
<dbReference type="InterPro" id="IPR001002">
    <property type="entry name" value="Chitin-bd_1"/>
</dbReference>
<keyword evidence="6 9" id="KW-0326">Glycosidase</keyword>
<dbReference type="PROSITE" id="PS51910">
    <property type="entry name" value="GH18_2"/>
    <property type="match status" value="1"/>
</dbReference>
<dbReference type="Gene3D" id="3.10.50.10">
    <property type="match status" value="1"/>
</dbReference>
<keyword evidence="14" id="KW-1185">Reference proteome</keyword>
<keyword evidence="3 9" id="KW-0378">Hydrolase</keyword>
<organism evidence="13 14">
    <name type="scientific">Conidiobolus coronatus (strain ATCC 28846 / CBS 209.66 / NRRL 28638)</name>
    <name type="common">Delacroixia coronata</name>
    <dbReference type="NCBI Taxonomy" id="796925"/>
    <lineage>
        <taxon>Eukaryota</taxon>
        <taxon>Fungi</taxon>
        <taxon>Fungi incertae sedis</taxon>
        <taxon>Zoopagomycota</taxon>
        <taxon>Entomophthoromycotina</taxon>
        <taxon>Entomophthoromycetes</taxon>
        <taxon>Entomophthorales</taxon>
        <taxon>Ancylistaceae</taxon>
        <taxon>Conidiobolus</taxon>
    </lineage>
</organism>
<dbReference type="STRING" id="796925.A0A137NTM1"/>
<dbReference type="OrthoDB" id="5585092at2759"/>
<protein>
    <submittedName>
        <fullName evidence="13">Glycoside hydrolase family 18 protein</fullName>
    </submittedName>
</protein>
<keyword evidence="2 8" id="KW-0147">Chitin-binding</keyword>
<dbReference type="GO" id="GO:0006032">
    <property type="term" value="P:chitin catabolic process"/>
    <property type="evidence" value="ECO:0007669"/>
    <property type="project" value="UniProtKB-KW"/>
</dbReference>